<dbReference type="Proteomes" id="UP000178429">
    <property type="component" value="Unassembled WGS sequence"/>
</dbReference>
<dbReference type="SUPFAM" id="SSF52833">
    <property type="entry name" value="Thioredoxin-like"/>
    <property type="match status" value="1"/>
</dbReference>
<dbReference type="InterPro" id="IPR036249">
    <property type="entry name" value="Thioredoxin-like_sf"/>
</dbReference>
<protein>
    <recommendedName>
        <fullName evidence="1">Thioredoxin domain-containing protein</fullName>
    </recommendedName>
</protein>
<dbReference type="InterPro" id="IPR050553">
    <property type="entry name" value="Thioredoxin_ResA/DsbE_sf"/>
</dbReference>
<dbReference type="AlphaFoldDB" id="A0A1F8BYJ8"/>
<dbReference type="PROSITE" id="PS51352">
    <property type="entry name" value="THIOREDOXIN_2"/>
    <property type="match status" value="1"/>
</dbReference>
<evidence type="ECO:0000259" key="1">
    <source>
        <dbReference type="PROSITE" id="PS51352"/>
    </source>
</evidence>
<proteinExistence type="predicted"/>
<dbReference type="STRING" id="1802525.A2975_02395"/>
<gene>
    <name evidence="2" type="ORF">A2975_02395</name>
</gene>
<dbReference type="Pfam" id="PF00578">
    <property type="entry name" value="AhpC-TSA"/>
    <property type="match status" value="1"/>
</dbReference>
<dbReference type="InterPro" id="IPR000866">
    <property type="entry name" value="AhpC/TSA"/>
</dbReference>
<dbReference type="EMBL" id="MGHL01000014">
    <property type="protein sequence ID" value="OGM69184.1"/>
    <property type="molecule type" value="Genomic_DNA"/>
</dbReference>
<dbReference type="InterPro" id="IPR008969">
    <property type="entry name" value="CarboxyPept-like_regulatory"/>
</dbReference>
<evidence type="ECO:0000313" key="3">
    <source>
        <dbReference type="Proteomes" id="UP000178429"/>
    </source>
</evidence>
<sequence length="250" mass="27482">MINKNTQEAIKGAKIRLYQKDLFSQTWLAWDSSSFNQENPQETSADGSFQFFLPAGTYYFRVEAPGYRKVVSNIFRIDAVTPVNPTFELTPAKWFNFGWEKQEVKLKLPAITGGETPVGLNPESEAPLFSLPSTAGAFALTSLRGKPSVLSFLSSWSPASIEQLPILDELGSEGNSAAILVQDKSSKIFVFAQMGGYGLPLIVDEDGTVAAEYLVSNLPTHYFLDRRGVIKKIVTGVLGGEEIKDILISY</sequence>
<accession>A0A1F8BYJ8</accession>
<dbReference type="GO" id="GO:0016209">
    <property type="term" value="F:antioxidant activity"/>
    <property type="evidence" value="ECO:0007669"/>
    <property type="project" value="InterPro"/>
</dbReference>
<feature type="domain" description="Thioredoxin" evidence="1">
    <location>
        <begin position="120"/>
        <end position="250"/>
    </location>
</feature>
<comment type="caution">
    <text evidence="2">The sequence shown here is derived from an EMBL/GenBank/DDBJ whole genome shotgun (WGS) entry which is preliminary data.</text>
</comment>
<dbReference type="PANTHER" id="PTHR42852">
    <property type="entry name" value="THIOL:DISULFIDE INTERCHANGE PROTEIN DSBE"/>
    <property type="match status" value="1"/>
</dbReference>
<dbReference type="GO" id="GO:0016491">
    <property type="term" value="F:oxidoreductase activity"/>
    <property type="evidence" value="ECO:0007669"/>
    <property type="project" value="InterPro"/>
</dbReference>
<dbReference type="InterPro" id="IPR013766">
    <property type="entry name" value="Thioredoxin_domain"/>
</dbReference>
<name>A0A1F8BYJ8_9BACT</name>
<dbReference type="SUPFAM" id="SSF49464">
    <property type="entry name" value="Carboxypeptidase regulatory domain-like"/>
    <property type="match status" value="1"/>
</dbReference>
<organism evidence="2 3">
    <name type="scientific">Candidatus Woesebacteria bacterium RIFCSPLOWO2_01_FULL_44_14</name>
    <dbReference type="NCBI Taxonomy" id="1802525"/>
    <lineage>
        <taxon>Bacteria</taxon>
        <taxon>Candidatus Woeseibacteriota</taxon>
    </lineage>
</organism>
<dbReference type="Gene3D" id="2.60.40.1120">
    <property type="entry name" value="Carboxypeptidase-like, regulatory domain"/>
    <property type="match status" value="1"/>
</dbReference>
<evidence type="ECO:0000313" key="2">
    <source>
        <dbReference type="EMBL" id="OGM69184.1"/>
    </source>
</evidence>
<reference evidence="2 3" key="1">
    <citation type="journal article" date="2016" name="Nat. Commun.">
        <title>Thousands of microbial genomes shed light on interconnected biogeochemical processes in an aquifer system.</title>
        <authorList>
            <person name="Anantharaman K."/>
            <person name="Brown C.T."/>
            <person name="Hug L.A."/>
            <person name="Sharon I."/>
            <person name="Castelle C.J."/>
            <person name="Probst A.J."/>
            <person name="Thomas B.C."/>
            <person name="Singh A."/>
            <person name="Wilkins M.J."/>
            <person name="Karaoz U."/>
            <person name="Brodie E.L."/>
            <person name="Williams K.H."/>
            <person name="Hubbard S.S."/>
            <person name="Banfield J.F."/>
        </authorList>
    </citation>
    <scope>NUCLEOTIDE SEQUENCE [LARGE SCALE GENOMIC DNA]</scope>
</reference>
<dbReference type="PANTHER" id="PTHR42852:SF17">
    <property type="entry name" value="THIOREDOXIN-LIKE PROTEIN HI_1115"/>
    <property type="match status" value="1"/>
</dbReference>
<dbReference type="CDD" id="cd02966">
    <property type="entry name" value="TlpA_like_family"/>
    <property type="match status" value="1"/>
</dbReference>
<dbReference type="Gene3D" id="3.40.30.10">
    <property type="entry name" value="Glutaredoxin"/>
    <property type="match status" value="1"/>
</dbReference>